<protein>
    <recommendedName>
        <fullName evidence="8">Core-binding (CB) domain-containing protein</fullName>
    </recommendedName>
</protein>
<evidence type="ECO:0000259" key="5">
    <source>
        <dbReference type="PROSITE" id="PS51900"/>
    </source>
</evidence>
<dbReference type="InterPro" id="IPR050090">
    <property type="entry name" value="Tyrosine_recombinase_XerCD"/>
</dbReference>
<dbReference type="Gene3D" id="1.10.443.10">
    <property type="entry name" value="Intergrase catalytic core"/>
    <property type="match status" value="1"/>
</dbReference>
<evidence type="ECO:0008006" key="8">
    <source>
        <dbReference type="Google" id="ProtNLM"/>
    </source>
</evidence>
<dbReference type="RefSeq" id="WP_036176601.1">
    <property type="nucleotide sequence ID" value="NZ_AVCZ01000018.1"/>
</dbReference>
<sequence>MIEKFLCELKRQGLSKSTTEGYLFDIVQFYEWLKNKKLDNQITKEVLNEYIIFLTPKYSENTVLRKIKSVIRYNKFLYHTGESVKIIKPNEVIRISQGKGTKRIMELNDLVKIREVIIDGQNKRDILIFHLLFGTGCRVSELINIKLDDIEIVSSSEGYIEFKILKSPKGMPISKITINEVLINIIKDYLEVRPVSETNKLLLGQKGPLTRDAINKLFRKYSLMANIMYTVSPAMIRQMRILYMTEIAQSELNELAETRTTKFVGEIRSDIKVNLRRNI</sequence>
<evidence type="ECO:0000259" key="4">
    <source>
        <dbReference type="PROSITE" id="PS51898"/>
    </source>
</evidence>
<dbReference type="SUPFAM" id="SSF56349">
    <property type="entry name" value="DNA breaking-rejoining enzymes"/>
    <property type="match status" value="1"/>
</dbReference>
<dbReference type="PANTHER" id="PTHR30349">
    <property type="entry name" value="PHAGE INTEGRASE-RELATED"/>
    <property type="match status" value="1"/>
</dbReference>
<dbReference type="PROSITE" id="PS51898">
    <property type="entry name" value="TYR_RECOMBINASE"/>
    <property type="match status" value="1"/>
</dbReference>
<accession>A0A0A3J438</accession>
<dbReference type="InterPro" id="IPR010998">
    <property type="entry name" value="Integrase_recombinase_N"/>
</dbReference>
<dbReference type="GO" id="GO:0003677">
    <property type="term" value="F:DNA binding"/>
    <property type="evidence" value="ECO:0007669"/>
    <property type="project" value="UniProtKB-UniRule"/>
</dbReference>
<evidence type="ECO:0000256" key="2">
    <source>
        <dbReference type="ARBA" id="ARBA00023172"/>
    </source>
</evidence>
<evidence type="ECO:0000256" key="3">
    <source>
        <dbReference type="PROSITE-ProRule" id="PRU01248"/>
    </source>
</evidence>
<dbReference type="GO" id="GO:0015074">
    <property type="term" value="P:DNA integration"/>
    <property type="evidence" value="ECO:0007669"/>
    <property type="project" value="InterPro"/>
</dbReference>
<keyword evidence="2" id="KW-0233">DNA recombination</keyword>
<dbReference type="AlphaFoldDB" id="A0A0A3J438"/>
<name>A0A0A3J438_9BACL</name>
<dbReference type="OrthoDB" id="2607117at2"/>
<dbReference type="InterPro" id="IPR013762">
    <property type="entry name" value="Integrase-like_cat_sf"/>
</dbReference>
<dbReference type="EMBL" id="JPVQ01000018">
    <property type="protein sequence ID" value="KGR90475.1"/>
    <property type="molecule type" value="Genomic_DNA"/>
</dbReference>
<keyword evidence="1 3" id="KW-0238">DNA-binding</keyword>
<dbReference type="GO" id="GO:0006310">
    <property type="term" value="P:DNA recombination"/>
    <property type="evidence" value="ECO:0007669"/>
    <property type="project" value="UniProtKB-KW"/>
</dbReference>
<dbReference type="Pfam" id="PF00589">
    <property type="entry name" value="Phage_integrase"/>
    <property type="match status" value="1"/>
</dbReference>
<proteinExistence type="predicted"/>
<dbReference type="Gene3D" id="1.10.150.130">
    <property type="match status" value="1"/>
</dbReference>
<comment type="caution">
    <text evidence="6">The sequence shown here is derived from an EMBL/GenBank/DDBJ whole genome shotgun (WGS) entry which is preliminary data.</text>
</comment>
<reference evidence="6 7" key="1">
    <citation type="submission" date="2014-02" db="EMBL/GenBank/DDBJ databases">
        <title>Draft genome sequence of Lysinibacillus massiliensis CCUG 49529.</title>
        <authorList>
            <person name="Zhang F."/>
            <person name="Wang G."/>
            <person name="Zhang L."/>
        </authorList>
    </citation>
    <scope>NUCLEOTIDE SEQUENCE [LARGE SCALE GENOMIC DNA]</scope>
    <source>
        <strain evidence="6 7">CCUG 49529</strain>
    </source>
</reference>
<dbReference type="eggNOG" id="COG4974">
    <property type="taxonomic scope" value="Bacteria"/>
</dbReference>
<feature type="domain" description="Core-binding (CB)" evidence="5">
    <location>
        <begin position="1"/>
        <end position="78"/>
    </location>
</feature>
<dbReference type="PANTHER" id="PTHR30349:SF81">
    <property type="entry name" value="TYROSINE RECOMBINASE XERC"/>
    <property type="match status" value="1"/>
</dbReference>
<evidence type="ECO:0000313" key="7">
    <source>
        <dbReference type="Proteomes" id="UP000030595"/>
    </source>
</evidence>
<dbReference type="InterPro" id="IPR044068">
    <property type="entry name" value="CB"/>
</dbReference>
<dbReference type="Proteomes" id="UP000030595">
    <property type="component" value="Unassembled WGS sequence"/>
</dbReference>
<dbReference type="PROSITE" id="PS51900">
    <property type="entry name" value="CB"/>
    <property type="match status" value="1"/>
</dbReference>
<evidence type="ECO:0000313" key="6">
    <source>
        <dbReference type="EMBL" id="KGR90475.1"/>
    </source>
</evidence>
<dbReference type="InterPro" id="IPR011010">
    <property type="entry name" value="DNA_brk_join_enz"/>
</dbReference>
<evidence type="ECO:0000256" key="1">
    <source>
        <dbReference type="ARBA" id="ARBA00023125"/>
    </source>
</evidence>
<organism evidence="6 7">
    <name type="scientific">Ureibacillus massiliensis 4400831 = CIP 108448 = CCUG 49529</name>
    <dbReference type="NCBI Taxonomy" id="1211035"/>
    <lineage>
        <taxon>Bacteria</taxon>
        <taxon>Bacillati</taxon>
        <taxon>Bacillota</taxon>
        <taxon>Bacilli</taxon>
        <taxon>Bacillales</taxon>
        <taxon>Caryophanaceae</taxon>
        <taxon>Ureibacillus</taxon>
    </lineage>
</organism>
<keyword evidence="7" id="KW-1185">Reference proteome</keyword>
<feature type="domain" description="Tyr recombinase" evidence="4">
    <location>
        <begin position="100"/>
        <end position="279"/>
    </location>
</feature>
<dbReference type="InterPro" id="IPR002104">
    <property type="entry name" value="Integrase_catalytic"/>
</dbReference>
<gene>
    <name evidence="6" type="ORF">CD30_11065</name>
</gene>